<evidence type="ECO:0000259" key="8">
    <source>
        <dbReference type="PROSITE" id="PS51188"/>
    </source>
</evidence>
<dbReference type="SUPFAM" id="SSF49493">
    <property type="entry name" value="HSP40/DnaJ peptide-binding domain"/>
    <property type="match status" value="2"/>
</dbReference>
<evidence type="ECO:0008006" key="11">
    <source>
        <dbReference type="Google" id="ProtNLM"/>
    </source>
</evidence>
<dbReference type="FunFam" id="2.10.230.10:FF:000001">
    <property type="entry name" value="DnaJ subfamily A member 2"/>
    <property type="match status" value="1"/>
</dbReference>
<feature type="zinc finger region" description="CR-type" evidence="5">
    <location>
        <begin position="144"/>
        <end position="229"/>
    </location>
</feature>
<dbReference type="SUPFAM" id="SSF57938">
    <property type="entry name" value="DnaJ/Hsp40 cysteine-rich domain"/>
    <property type="match status" value="1"/>
</dbReference>
<dbReference type="InterPro" id="IPR001305">
    <property type="entry name" value="HSP_DnaJ_Cys-rich_dom"/>
</dbReference>
<feature type="region of interest" description="Disordered" evidence="6">
    <location>
        <begin position="63"/>
        <end position="89"/>
    </location>
</feature>
<dbReference type="InterPro" id="IPR002939">
    <property type="entry name" value="DnaJ_C"/>
</dbReference>
<accession>A0AAJ8KAF0</accession>
<dbReference type="Pfam" id="PF01556">
    <property type="entry name" value="DnaJ_C"/>
    <property type="match status" value="1"/>
</dbReference>
<dbReference type="PROSITE" id="PS00636">
    <property type="entry name" value="DNAJ_1"/>
    <property type="match status" value="1"/>
</dbReference>
<feature type="domain" description="J" evidence="7">
    <location>
        <begin position="12"/>
        <end position="75"/>
    </location>
</feature>
<dbReference type="GO" id="GO:0030544">
    <property type="term" value="F:Hsp70 protein binding"/>
    <property type="evidence" value="ECO:0007669"/>
    <property type="project" value="InterPro"/>
</dbReference>
<gene>
    <name evidence="9" type="ORF">I302_105713</name>
</gene>
<dbReference type="InterPro" id="IPR008971">
    <property type="entry name" value="HSP40/DnaJ_pept-bd"/>
</dbReference>
<dbReference type="InterPro" id="IPR044713">
    <property type="entry name" value="DNJA1/2-like"/>
</dbReference>
<dbReference type="GO" id="GO:0006457">
    <property type="term" value="P:protein folding"/>
    <property type="evidence" value="ECO:0007669"/>
    <property type="project" value="InterPro"/>
</dbReference>
<proteinExistence type="predicted"/>
<dbReference type="FunFam" id="2.60.260.20:FF:000003">
    <property type="entry name" value="DnaJ subfamily A member 2"/>
    <property type="match status" value="1"/>
</dbReference>
<feature type="domain" description="CR-type" evidence="8">
    <location>
        <begin position="144"/>
        <end position="229"/>
    </location>
</feature>
<reference evidence="9" key="2">
    <citation type="submission" date="2024-02" db="EMBL/GenBank/DDBJ databases">
        <title>Comparative genomics of Cryptococcus and Kwoniella reveals pathogenesis evolution and contrasting modes of karyotype evolution via chromosome fusion or intercentromeric recombination.</title>
        <authorList>
            <person name="Coelho M.A."/>
            <person name="David-Palma M."/>
            <person name="Shea T."/>
            <person name="Bowers K."/>
            <person name="McGinley-Smith S."/>
            <person name="Mohammad A.W."/>
            <person name="Gnirke A."/>
            <person name="Yurkov A.M."/>
            <person name="Nowrousian M."/>
            <person name="Sun S."/>
            <person name="Cuomo C.A."/>
            <person name="Heitman J."/>
        </authorList>
    </citation>
    <scope>NUCLEOTIDE SEQUENCE</scope>
    <source>
        <strain evidence="9">CBS 10118</strain>
    </source>
</reference>
<dbReference type="Gene3D" id="2.60.260.20">
    <property type="entry name" value="Urease metallochaperone UreE, N-terminal domain"/>
    <property type="match status" value="2"/>
</dbReference>
<dbReference type="PANTHER" id="PTHR43888">
    <property type="entry name" value="DNAJ-LIKE-2, ISOFORM A-RELATED"/>
    <property type="match status" value="1"/>
</dbReference>
<dbReference type="InterPro" id="IPR036869">
    <property type="entry name" value="J_dom_sf"/>
</dbReference>
<protein>
    <recommendedName>
        <fullName evidence="11">Chaperone regulator</fullName>
    </recommendedName>
</protein>
<dbReference type="InterPro" id="IPR036410">
    <property type="entry name" value="HSP_DnaJ_Cys-rich_dom_sf"/>
</dbReference>
<evidence type="ECO:0000313" key="10">
    <source>
        <dbReference type="Proteomes" id="UP000092730"/>
    </source>
</evidence>
<evidence type="ECO:0000256" key="6">
    <source>
        <dbReference type="SAM" id="MobiDB-lite"/>
    </source>
</evidence>
<dbReference type="CDD" id="cd06257">
    <property type="entry name" value="DnaJ"/>
    <property type="match status" value="1"/>
</dbReference>
<dbReference type="SUPFAM" id="SSF46565">
    <property type="entry name" value="Chaperone J-domain"/>
    <property type="match status" value="1"/>
</dbReference>
<dbReference type="PROSITE" id="PS50076">
    <property type="entry name" value="DNAJ_2"/>
    <property type="match status" value="1"/>
</dbReference>
<dbReference type="CDD" id="cd10719">
    <property type="entry name" value="DnaJ_zf"/>
    <property type="match status" value="1"/>
</dbReference>
<dbReference type="SMART" id="SM00271">
    <property type="entry name" value="DnaJ"/>
    <property type="match status" value="1"/>
</dbReference>
<dbReference type="FunFam" id="1.10.287.110:FF:000041">
    <property type="entry name" value="Chaperone protein DNAj, putative"/>
    <property type="match status" value="1"/>
</dbReference>
<keyword evidence="3 5" id="KW-0863">Zinc-finger</keyword>
<dbReference type="RefSeq" id="XP_019046093.2">
    <property type="nucleotide sequence ID" value="XM_019191463.2"/>
</dbReference>
<organism evidence="9 10">
    <name type="scientific">Kwoniella bestiolae CBS 10118</name>
    <dbReference type="NCBI Taxonomy" id="1296100"/>
    <lineage>
        <taxon>Eukaryota</taxon>
        <taxon>Fungi</taxon>
        <taxon>Dikarya</taxon>
        <taxon>Basidiomycota</taxon>
        <taxon>Agaricomycotina</taxon>
        <taxon>Tremellomycetes</taxon>
        <taxon>Tremellales</taxon>
        <taxon>Cryptococcaceae</taxon>
        <taxon>Kwoniella</taxon>
    </lineage>
</organism>
<evidence type="ECO:0000256" key="1">
    <source>
        <dbReference type="ARBA" id="ARBA00022723"/>
    </source>
</evidence>
<dbReference type="GeneID" id="30209232"/>
<dbReference type="InterPro" id="IPR018253">
    <property type="entry name" value="DnaJ_domain_CS"/>
</dbReference>
<dbReference type="Proteomes" id="UP000092730">
    <property type="component" value="Chromosome 4"/>
</dbReference>
<dbReference type="GO" id="GO:0008270">
    <property type="term" value="F:zinc ion binding"/>
    <property type="evidence" value="ECO:0007669"/>
    <property type="project" value="UniProtKB-KW"/>
</dbReference>
<dbReference type="InterPro" id="IPR001623">
    <property type="entry name" value="DnaJ_domain"/>
</dbReference>
<dbReference type="KEGG" id="kbi:30209232"/>
<dbReference type="PROSITE" id="PS51188">
    <property type="entry name" value="ZF_CR"/>
    <property type="match status" value="1"/>
</dbReference>
<evidence type="ECO:0000256" key="3">
    <source>
        <dbReference type="ARBA" id="ARBA00022771"/>
    </source>
</evidence>
<keyword evidence="4 5" id="KW-0862">Zinc</keyword>
<keyword evidence="2" id="KW-0677">Repeat</keyword>
<dbReference type="Gene3D" id="2.10.230.10">
    <property type="entry name" value="Heat shock protein DnaJ, cysteine-rich domain"/>
    <property type="match status" value="1"/>
</dbReference>
<dbReference type="Pfam" id="PF00684">
    <property type="entry name" value="DnaJ_CXXCXGXG"/>
    <property type="match status" value="1"/>
</dbReference>
<sequence length="402" mass="44326">MSPKLSLVFDTTYYDLLEVSVDATDAEIKKAYKKKAMQHHPNPDDPQAHETFQKIGQAYETLSNPNDRATYDSHGPDGPPRGGGMPSDMDMDDLFSQMFGGGFGMGGGGFEFEMGGGPSRRRKPTKGRDTTIPYDISLEEAYKGKKVIMNLERDRICGGCEGSGARAGVEPKECGNCEGKGVVFTDRHIAPGLLGKVKSPCPSCHGEGKKIRDKEKCKKCKGLKVTKEKKRIEFMIDPGTEDGERIALRGEGDEEPEVPAGDIIFLIRHLPHPSFKPQPHTQGGLSILISIRLSESLLGFSRILFIHLDGRGIQIESKKGERIIKPGSIYTIKGEGMPIRGTGRKGDMYVRFDVEFPTIDWAKHQILETGEGDTKVELPGKKPDLRIEGEVVKRELSMRPVN</sequence>
<keyword evidence="1 5" id="KW-0479">Metal-binding</keyword>
<evidence type="ECO:0000259" key="7">
    <source>
        <dbReference type="PROSITE" id="PS50076"/>
    </source>
</evidence>
<evidence type="ECO:0000256" key="2">
    <source>
        <dbReference type="ARBA" id="ARBA00022737"/>
    </source>
</evidence>
<reference evidence="9" key="1">
    <citation type="submission" date="2013-07" db="EMBL/GenBank/DDBJ databases">
        <authorList>
            <consortium name="The Broad Institute Genome Sequencing Platform"/>
            <person name="Cuomo C."/>
            <person name="Litvintseva A."/>
            <person name="Chen Y."/>
            <person name="Heitman J."/>
            <person name="Sun S."/>
            <person name="Springer D."/>
            <person name="Dromer F."/>
            <person name="Young S.K."/>
            <person name="Zeng Q."/>
            <person name="Gargeya S."/>
            <person name="Fitzgerald M."/>
            <person name="Abouelleil A."/>
            <person name="Alvarado L."/>
            <person name="Berlin A.M."/>
            <person name="Chapman S.B."/>
            <person name="Dewar J."/>
            <person name="Goldberg J."/>
            <person name="Griggs A."/>
            <person name="Gujja S."/>
            <person name="Hansen M."/>
            <person name="Howarth C."/>
            <person name="Imamovic A."/>
            <person name="Larimer J."/>
            <person name="McCowan C."/>
            <person name="Murphy C."/>
            <person name="Pearson M."/>
            <person name="Priest M."/>
            <person name="Roberts A."/>
            <person name="Saif S."/>
            <person name="Shea T."/>
            <person name="Sykes S."/>
            <person name="Wortman J."/>
            <person name="Nusbaum C."/>
            <person name="Birren B."/>
        </authorList>
    </citation>
    <scope>NUCLEOTIDE SEQUENCE</scope>
    <source>
        <strain evidence="9">CBS 10118</strain>
    </source>
</reference>
<name>A0AAJ8KAF0_9TREE</name>
<keyword evidence="10" id="KW-1185">Reference proteome</keyword>
<evidence type="ECO:0000256" key="4">
    <source>
        <dbReference type="ARBA" id="ARBA00022833"/>
    </source>
</evidence>
<dbReference type="CDD" id="cd10747">
    <property type="entry name" value="DnaJ_C"/>
    <property type="match status" value="1"/>
</dbReference>
<evidence type="ECO:0000256" key="5">
    <source>
        <dbReference type="PROSITE-ProRule" id="PRU00546"/>
    </source>
</evidence>
<dbReference type="PRINTS" id="PR00625">
    <property type="entry name" value="JDOMAIN"/>
</dbReference>
<dbReference type="EMBL" id="CP144544">
    <property type="protein sequence ID" value="WVW83692.1"/>
    <property type="molecule type" value="Genomic_DNA"/>
</dbReference>
<evidence type="ECO:0000313" key="9">
    <source>
        <dbReference type="EMBL" id="WVW83692.1"/>
    </source>
</evidence>
<dbReference type="GO" id="GO:0051082">
    <property type="term" value="F:unfolded protein binding"/>
    <property type="evidence" value="ECO:0007669"/>
    <property type="project" value="InterPro"/>
</dbReference>
<dbReference type="Gene3D" id="1.10.287.110">
    <property type="entry name" value="DnaJ domain"/>
    <property type="match status" value="1"/>
</dbReference>
<dbReference type="Pfam" id="PF00226">
    <property type="entry name" value="DnaJ"/>
    <property type="match status" value="1"/>
</dbReference>
<dbReference type="AlphaFoldDB" id="A0AAJ8KAF0"/>